<keyword evidence="2" id="KW-1185">Reference proteome</keyword>
<evidence type="ECO:0000313" key="1">
    <source>
        <dbReference type="EMBL" id="MBC9980491.1"/>
    </source>
</evidence>
<proteinExistence type="predicted"/>
<comment type="caution">
    <text evidence="1">The sequence shown here is derived from an EMBL/GenBank/DDBJ whole genome shotgun (WGS) entry which is preliminary data.</text>
</comment>
<protein>
    <submittedName>
        <fullName evidence="1">Glycosyltransferase</fullName>
    </submittedName>
</protein>
<evidence type="ECO:0000313" key="2">
    <source>
        <dbReference type="Proteomes" id="UP000639516"/>
    </source>
</evidence>
<sequence length="541" mass="61222">MFAARVKRRLALFRRHKSVHKAKPAVRRFLATPAGAVVGNLFAKLVQMAQAPWFLFDVANAMKIGPFVVGPSADLDVLSRGLSIADGRSHKVHTIFRGAPVAVLRADNVDAVTRPLEEFKASLWLSEAPQRPTTTARHGREKGAHGRRSILFMHNCYYNFYYLAAALRKRGWDAVSASIEDPNGDHAQFYHGEDLNLFDPDPEKFRQNLHHFFVEAESRFRMIHFYGVGRMSIFPEYIDTRRSFDGLPVDFLRLRQQGVKIGYTVSGCLDGVAQSSINRWSGACQRCVWQLHPNVCADDANLAWGRKVHTMCDLVETGGAPALDWKGRQDKVCREPLTMALDPDFWRIDLEIPEKYRLKRAPGELIVYHSVGNYQLRAQNSRNVKGTGAILAAIDRLKSEGFPVRLEFVTDVPSKDVRFIQLQADILVDQLNYGRYGAQACEAMMLGRPTICYMNKDEPEGIRGVDFVEECPIVSATEQSIYDVLKDLLMDEGKRRELSRRSREFALKWHSADACAERFEAVYDRIMSGLPPSDPADWTNA</sequence>
<dbReference type="EMBL" id="JAATTO010000027">
    <property type="protein sequence ID" value="MBC9980491.1"/>
    <property type="molecule type" value="Genomic_DNA"/>
</dbReference>
<name>A0ABR7UAE9_9BRAD</name>
<reference evidence="1 2" key="1">
    <citation type="journal article" date="2020" name="Arch. Microbiol.">
        <title>Bradyrhizobium campsiandrae sp. nov., a nitrogen-fixing bacterial strain isolated from a native leguminous tree from the Amazon adapted to flooded conditions.</title>
        <authorList>
            <person name="Cabral Michel D."/>
            <person name="Martins da Costa E."/>
            <person name="Azarias Guimaraes A."/>
            <person name="Soares de Carvalho T."/>
            <person name="Santos de Castro Caputo P."/>
            <person name="Willems A."/>
            <person name="de Souza Moreira F.M."/>
        </authorList>
    </citation>
    <scope>NUCLEOTIDE SEQUENCE [LARGE SCALE GENOMIC DNA]</scope>
    <source>
        <strain evidence="2">INPA 384B</strain>
    </source>
</reference>
<dbReference type="SUPFAM" id="SSF53756">
    <property type="entry name" value="UDP-Glycosyltransferase/glycogen phosphorylase"/>
    <property type="match status" value="1"/>
</dbReference>
<dbReference type="Gene3D" id="3.40.50.2000">
    <property type="entry name" value="Glycogen Phosphorylase B"/>
    <property type="match status" value="1"/>
</dbReference>
<gene>
    <name evidence="1" type="ORF">HA482_20020</name>
</gene>
<accession>A0ABR7UAE9</accession>
<dbReference type="Proteomes" id="UP000639516">
    <property type="component" value="Unassembled WGS sequence"/>
</dbReference>
<organism evidence="1 2">
    <name type="scientific">Bradyrhizobium campsiandrae</name>
    <dbReference type="NCBI Taxonomy" id="1729892"/>
    <lineage>
        <taxon>Bacteria</taxon>
        <taxon>Pseudomonadati</taxon>
        <taxon>Pseudomonadota</taxon>
        <taxon>Alphaproteobacteria</taxon>
        <taxon>Hyphomicrobiales</taxon>
        <taxon>Nitrobacteraceae</taxon>
        <taxon>Bradyrhizobium</taxon>
    </lineage>
</organism>
<dbReference type="RefSeq" id="WP_188098512.1">
    <property type="nucleotide sequence ID" value="NZ_JAANIH010000009.1"/>
</dbReference>